<dbReference type="KEGG" id="mamp:MAMA39_06440"/>
<protein>
    <submittedName>
        <fullName evidence="3">Uncharacterized protein</fullName>
    </submittedName>
</protein>
<dbReference type="AlphaFoldDB" id="A0A292IIK3"/>
<accession>A0A292IIK3</accession>
<evidence type="ECO:0000256" key="1">
    <source>
        <dbReference type="SAM" id="Coils"/>
    </source>
</evidence>
<feature type="transmembrane region" description="Helical" evidence="2">
    <location>
        <begin position="79"/>
        <end position="97"/>
    </location>
</feature>
<name>A0A292IIK3_9MOLU</name>
<dbReference type="Pfam" id="PF13289">
    <property type="entry name" value="SIR2_2"/>
    <property type="match status" value="1"/>
</dbReference>
<sequence>MKYRKTDKNSNQENSIYEKISGKNINFLIGSGASLPLYNTLKINSFSFEEVFNYVEATFLKKIDDIDDLKEIKNSRRRIIFMYLVYFINWIQPMTLINSSEFNNCEYNETIKNYKKLISWFYEYLEREGNERPKRINVFTTNYDLLFEKTFDDFLLKNPLIYFNDGSRSVFKKYLSNKNFYLNLTHSGYNDNYKREIPIVNLFKLHGSISWELWNIESDVSEIMVSEKNQKIEEIIIILNNLFKDLENVKKEITELLSKKNKNKNVLELISSLSELIENKLKDNVENDKNLEQFWKKIFRIINNRS</sequence>
<feature type="coiled-coil region" evidence="1">
    <location>
        <begin position="232"/>
        <end position="266"/>
    </location>
</feature>
<dbReference type="RefSeq" id="WP_343251389.1">
    <property type="nucleotide sequence ID" value="NZ_HG937516.1"/>
</dbReference>
<evidence type="ECO:0000313" key="4">
    <source>
        <dbReference type="Proteomes" id="UP000261764"/>
    </source>
</evidence>
<dbReference type="EMBL" id="HG937516">
    <property type="protein sequence ID" value="CDN40761.1"/>
    <property type="molecule type" value="Genomic_DNA"/>
</dbReference>
<keyword evidence="4" id="KW-1185">Reference proteome</keyword>
<keyword evidence="2" id="KW-0472">Membrane</keyword>
<proteinExistence type="predicted"/>
<reference evidence="3 4" key="1">
    <citation type="journal article" date="2015" name="Clin. Infect. Dis.">
        <title>Genomic Investigations unmask Mycoplasma amphoriforme, a new respiratory pathogen.</title>
        <authorList>
            <person name="Gillespie S.H."/>
            <person name="Ling C.L."/>
            <person name="Oravcova K."/>
            <person name="Pinheiro M."/>
            <person name="Wells L."/>
            <person name="Bryant J.M."/>
            <person name="McHugh T.D."/>
            <person name="Bebear C."/>
            <person name="Webster D."/>
            <person name="Harris S.R."/>
            <person name="Seth-Smith H.M."/>
            <person name="Thomson N.R."/>
        </authorList>
    </citation>
    <scope>NUCLEOTIDE SEQUENCE [LARGE SCALE GENOMIC DNA]</scope>
    <source>
        <strain evidence="3 4">A39</strain>
    </source>
</reference>
<keyword evidence="2" id="KW-1133">Transmembrane helix</keyword>
<gene>
    <name evidence="3" type="ORF">MAMA39_06440</name>
</gene>
<organism evidence="3 4">
    <name type="scientific">Mycoplasma amphoriforme A39</name>
    <dbReference type="NCBI Taxonomy" id="572419"/>
    <lineage>
        <taxon>Bacteria</taxon>
        <taxon>Bacillati</taxon>
        <taxon>Mycoplasmatota</taxon>
        <taxon>Mollicutes</taxon>
        <taxon>Mycoplasmataceae</taxon>
        <taxon>Mycoplasma</taxon>
    </lineage>
</organism>
<evidence type="ECO:0000313" key="3">
    <source>
        <dbReference type="EMBL" id="CDN40761.1"/>
    </source>
</evidence>
<dbReference type="Proteomes" id="UP000261764">
    <property type="component" value="Chromosome I"/>
</dbReference>
<evidence type="ECO:0000256" key="2">
    <source>
        <dbReference type="SAM" id="Phobius"/>
    </source>
</evidence>
<keyword evidence="2" id="KW-0812">Transmembrane</keyword>
<keyword evidence="1" id="KW-0175">Coiled coil</keyword>